<comment type="caution">
    <text evidence="1">The sequence shown here is derived from an EMBL/GenBank/DDBJ whole genome shotgun (WGS) entry which is preliminary data.</text>
</comment>
<sequence>MLSDTGIRICGGTARLNKRHKKTELHIQHDIYPIHVI</sequence>
<dbReference type="AlphaFoldDB" id="A0A0M2NJ73"/>
<name>A0A0M2NJ73_9FIRM</name>
<protein>
    <recommendedName>
        <fullName evidence="3">Transposase</fullName>
    </recommendedName>
</protein>
<dbReference type="STRING" id="270498.CHK_1393"/>
<dbReference type="EMBL" id="LAYJ01000088">
    <property type="protein sequence ID" value="KKI51006.1"/>
    <property type="molecule type" value="Genomic_DNA"/>
</dbReference>
<evidence type="ECO:0000313" key="2">
    <source>
        <dbReference type="Proteomes" id="UP000034076"/>
    </source>
</evidence>
<organism evidence="1 2">
    <name type="scientific">Christensenella hongkongensis</name>
    <dbReference type="NCBI Taxonomy" id="270498"/>
    <lineage>
        <taxon>Bacteria</taxon>
        <taxon>Bacillati</taxon>
        <taxon>Bacillota</taxon>
        <taxon>Clostridia</taxon>
        <taxon>Christensenellales</taxon>
        <taxon>Christensenellaceae</taxon>
        <taxon>Christensenella</taxon>
    </lineage>
</organism>
<keyword evidence="2" id="KW-1185">Reference proteome</keyword>
<gene>
    <name evidence="1" type="ORF">CHK_1393</name>
</gene>
<evidence type="ECO:0008006" key="3">
    <source>
        <dbReference type="Google" id="ProtNLM"/>
    </source>
</evidence>
<dbReference type="Proteomes" id="UP000034076">
    <property type="component" value="Unassembled WGS sequence"/>
</dbReference>
<accession>A0A0M2NJ73</accession>
<proteinExistence type="predicted"/>
<evidence type="ECO:0000313" key="1">
    <source>
        <dbReference type="EMBL" id="KKI51006.1"/>
    </source>
</evidence>
<reference evidence="1 2" key="1">
    <citation type="submission" date="2015-04" db="EMBL/GenBank/DDBJ databases">
        <title>Draft genome sequence of bacteremic isolate Catabacter hongkongensis type strain HKU16T.</title>
        <authorList>
            <person name="Lau S.K."/>
            <person name="Teng J.L."/>
            <person name="Huang Y."/>
            <person name="Curreem S.O."/>
            <person name="Tsui S.K."/>
            <person name="Woo P.C."/>
        </authorList>
    </citation>
    <scope>NUCLEOTIDE SEQUENCE [LARGE SCALE GENOMIC DNA]</scope>
    <source>
        <strain evidence="1 2">HKU16</strain>
    </source>
</reference>